<dbReference type="InterPro" id="IPR019800">
    <property type="entry name" value="Glyco_hydro_3_AS"/>
</dbReference>
<dbReference type="AlphaFoldDB" id="A0A841RAC2"/>
<evidence type="ECO:0000259" key="7">
    <source>
        <dbReference type="Pfam" id="PF00933"/>
    </source>
</evidence>
<dbReference type="InterPro" id="IPR050226">
    <property type="entry name" value="NagZ_Beta-hexosaminidase"/>
</dbReference>
<keyword evidence="4 8" id="KW-0378">Hydrolase</keyword>
<sequence>MNKKLIPLLILLTALFSCRTIDTGDSVTEKPLEPFTEKREEAAEPEQRDPVLAYMSTLSLEEKIGQMIIINARDISNSRSLLEVDSFLKDRLEFIRPGGVILFGGNLSTIPQTLELIGGLQEISRTPMFISADVEGGKINRLTASESLHATALPSNGDIGRMDSEDAVTMKARIIGREMSALGINMDFAPVADVLSNSENTVIGERSFGSDPQIVGEMVAQTVKILMEENVIPVIKHFPGHGDTVADTHLGSVSVQHDLSRLKSLELIPFKMGIDSGSPAVMTAHIQVPEVTGNDLPSTLSSRIISGLLRKELGFSGLTVTDSMGMGAITRRWEPGEAAVLAVEAGIDLILNPQSPEEAFEALVQACREGRLTPERIDESVYRIISVKMDFNIMDDSGQYVYMSDRTINPETLLGSEEHKYFLHN</sequence>
<proteinExistence type="inferred from homology"/>
<dbReference type="Gene3D" id="3.20.20.300">
    <property type="entry name" value="Glycoside hydrolase, family 3, N-terminal domain"/>
    <property type="match status" value="1"/>
</dbReference>
<organism evidence="8 9">
    <name type="scientific">Spirochaeta isovalerica</name>
    <dbReference type="NCBI Taxonomy" id="150"/>
    <lineage>
        <taxon>Bacteria</taxon>
        <taxon>Pseudomonadati</taxon>
        <taxon>Spirochaetota</taxon>
        <taxon>Spirochaetia</taxon>
        <taxon>Spirochaetales</taxon>
        <taxon>Spirochaetaceae</taxon>
        <taxon>Spirochaeta</taxon>
    </lineage>
</organism>
<evidence type="ECO:0000256" key="2">
    <source>
        <dbReference type="ARBA" id="ARBA00005336"/>
    </source>
</evidence>
<evidence type="ECO:0000256" key="6">
    <source>
        <dbReference type="SAM" id="SignalP"/>
    </source>
</evidence>
<dbReference type="GO" id="GO:0005975">
    <property type="term" value="P:carbohydrate metabolic process"/>
    <property type="evidence" value="ECO:0007669"/>
    <property type="project" value="InterPro"/>
</dbReference>
<dbReference type="PANTHER" id="PTHR30480:SF13">
    <property type="entry name" value="BETA-HEXOSAMINIDASE"/>
    <property type="match status" value="1"/>
</dbReference>
<dbReference type="InterPro" id="IPR001764">
    <property type="entry name" value="Glyco_hydro_3_N"/>
</dbReference>
<evidence type="ECO:0000256" key="3">
    <source>
        <dbReference type="ARBA" id="ARBA00012663"/>
    </source>
</evidence>
<dbReference type="PROSITE" id="PS00775">
    <property type="entry name" value="GLYCOSYL_HYDROL_F3"/>
    <property type="match status" value="1"/>
</dbReference>
<dbReference type="EMBL" id="JACHGJ010000002">
    <property type="protein sequence ID" value="MBB6479392.1"/>
    <property type="molecule type" value="Genomic_DNA"/>
</dbReference>
<feature type="chain" id="PRO_5032861104" description="beta-N-acetylhexosaminidase" evidence="6">
    <location>
        <begin position="20"/>
        <end position="425"/>
    </location>
</feature>
<dbReference type="PANTHER" id="PTHR30480">
    <property type="entry name" value="BETA-HEXOSAMINIDASE-RELATED"/>
    <property type="match status" value="1"/>
</dbReference>
<name>A0A841RAC2_9SPIO</name>
<dbReference type="Proteomes" id="UP000587760">
    <property type="component" value="Unassembled WGS sequence"/>
</dbReference>
<dbReference type="Pfam" id="PF00933">
    <property type="entry name" value="Glyco_hydro_3"/>
    <property type="match status" value="1"/>
</dbReference>
<keyword evidence="5 8" id="KW-0326">Glycosidase</keyword>
<comment type="caution">
    <text evidence="8">The sequence shown here is derived from an EMBL/GenBank/DDBJ whole genome shotgun (WGS) entry which is preliminary data.</text>
</comment>
<comment type="similarity">
    <text evidence="2">Belongs to the glycosyl hydrolase 3 family.</text>
</comment>
<accession>A0A841RAC2</accession>
<dbReference type="InterPro" id="IPR036962">
    <property type="entry name" value="Glyco_hydro_3_N_sf"/>
</dbReference>
<dbReference type="RefSeq" id="WP_184744594.1">
    <property type="nucleotide sequence ID" value="NZ_JACHGJ010000002.1"/>
</dbReference>
<reference evidence="8 9" key="1">
    <citation type="submission" date="2020-08" db="EMBL/GenBank/DDBJ databases">
        <title>Genomic Encyclopedia of Type Strains, Phase IV (KMG-IV): sequencing the most valuable type-strain genomes for metagenomic binning, comparative biology and taxonomic classification.</title>
        <authorList>
            <person name="Goeker M."/>
        </authorList>
    </citation>
    <scope>NUCLEOTIDE SEQUENCE [LARGE SCALE GENOMIC DNA]</scope>
    <source>
        <strain evidence="8 9">DSM 2461</strain>
    </source>
</reference>
<gene>
    <name evidence="8" type="ORF">HNR50_001050</name>
</gene>
<comment type="catalytic activity">
    <reaction evidence="1">
        <text>Hydrolysis of terminal non-reducing N-acetyl-D-hexosamine residues in N-acetyl-beta-D-hexosaminides.</text>
        <dbReference type="EC" id="3.2.1.52"/>
    </reaction>
</comment>
<feature type="signal peptide" evidence="6">
    <location>
        <begin position="1"/>
        <end position="19"/>
    </location>
</feature>
<protein>
    <recommendedName>
        <fullName evidence="3">beta-N-acetylhexosaminidase</fullName>
        <ecNumber evidence="3">3.2.1.52</ecNumber>
    </recommendedName>
</protein>
<keyword evidence="9" id="KW-1185">Reference proteome</keyword>
<dbReference type="PROSITE" id="PS51257">
    <property type="entry name" value="PROKAR_LIPOPROTEIN"/>
    <property type="match status" value="1"/>
</dbReference>
<dbReference type="SUPFAM" id="SSF51445">
    <property type="entry name" value="(Trans)glycosidases"/>
    <property type="match status" value="1"/>
</dbReference>
<evidence type="ECO:0000313" key="8">
    <source>
        <dbReference type="EMBL" id="MBB6479392.1"/>
    </source>
</evidence>
<evidence type="ECO:0000256" key="5">
    <source>
        <dbReference type="ARBA" id="ARBA00023295"/>
    </source>
</evidence>
<dbReference type="InterPro" id="IPR017853">
    <property type="entry name" value="GH"/>
</dbReference>
<keyword evidence="6" id="KW-0732">Signal</keyword>
<evidence type="ECO:0000313" key="9">
    <source>
        <dbReference type="Proteomes" id="UP000587760"/>
    </source>
</evidence>
<dbReference type="EC" id="3.2.1.52" evidence="3"/>
<dbReference type="GO" id="GO:0004563">
    <property type="term" value="F:beta-N-acetylhexosaminidase activity"/>
    <property type="evidence" value="ECO:0007669"/>
    <property type="project" value="UniProtKB-EC"/>
</dbReference>
<evidence type="ECO:0000256" key="4">
    <source>
        <dbReference type="ARBA" id="ARBA00022801"/>
    </source>
</evidence>
<feature type="domain" description="Glycoside hydrolase family 3 N-terminal" evidence="7">
    <location>
        <begin position="60"/>
        <end position="387"/>
    </location>
</feature>
<dbReference type="GO" id="GO:0009254">
    <property type="term" value="P:peptidoglycan turnover"/>
    <property type="evidence" value="ECO:0007669"/>
    <property type="project" value="TreeGrafter"/>
</dbReference>
<evidence type="ECO:0000256" key="1">
    <source>
        <dbReference type="ARBA" id="ARBA00001231"/>
    </source>
</evidence>